<proteinExistence type="predicted"/>
<keyword evidence="3" id="KW-1185">Reference proteome</keyword>
<protein>
    <submittedName>
        <fullName evidence="2">Uncharacterized protein</fullName>
    </submittedName>
</protein>
<organism evidence="2 3">
    <name type="scientific">Heliobacterium mobile</name>
    <name type="common">Heliobacillus mobilis</name>
    <dbReference type="NCBI Taxonomy" id="28064"/>
    <lineage>
        <taxon>Bacteria</taxon>
        <taxon>Bacillati</taxon>
        <taxon>Bacillota</taxon>
        <taxon>Clostridia</taxon>
        <taxon>Eubacteriales</taxon>
        <taxon>Heliobacteriaceae</taxon>
        <taxon>Heliobacterium</taxon>
    </lineage>
</organism>
<feature type="compositionally biased region" description="Low complexity" evidence="1">
    <location>
        <begin position="1"/>
        <end position="10"/>
    </location>
</feature>
<evidence type="ECO:0000256" key="1">
    <source>
        <dbReference type="SAM" id="MobiDB-lite"/>
    </source>
</evidence>
<dbReference type="Proteomes" id="UP000430670">
    <property type="component" value="Unassembled WGS sequence"/>
</dbReference>
<gene>
    <name evidence="2" type="ORF">GJ688_16335</name>
</gene>
<feature type="compositionally biased region" description="Polar residues" evidence="1">
    <location>
        <begin position="11"/>
        <end position="20"/>
    </location>
</feature>
<name>A0A6I3SNC3_HELMO</name>
<dbReference type="AlphaFoldDB" id="A0A6I3SNC3"/>
<evidence type="ECO:0000313" key="3">
    <source>
        <dbReference type="Proteomes" id="UP000430670"/>
    </source>
</evidence>
<dbReference type="EMBL" id="WNKU01000027">
    <property type="protein sequence ID" value="MTV50514.1"/>
    <property type="molecule type" value="Genomic_DNA"/>
</dbReference>
<reference evidence="2 3" key="1">
    <citation type="submission" date="2019-11" db="EMBL/GenBank/DDBJ databases">
        <title>Whole-genome sequence of a the green, strictly anaerobic photosynthetic bacterium Heliobacillus mobilis DSM 6151.</title>
        <authorList>
            <person name="Kyndt J.A."/>
            <person name="Meyer T.E."/>
        </authorList>
    </citation>
    <scope>NUCLEOTIDE SEQUENCE [LARGE SCALE GENOMIC DNA]</scope>
    <source>
        <strain evidence="2 3">DSM 6151</strain>
    </source>
</reference>
<feature type="region of interest" description="Disordered" evidence="1">
    <location>
        <begin position="1"/>
        <end position="20"/>
    </location>
</feature>
<sequence length="59" mass="5982">MASSSKSSASDITQPSASGSTAIPDVLVKLTFITYPEEGRLLGMAAFHLTATAAIIGVV</sequence>
<accession>A0A6I3SNC3</accession>
<comment type="caution">
    <text evidence="2">The sequence shown here is derived from an EMBL/GenBank/DDBJ whole genome shotgun (WGS) entry which is preliminary data.</text>
</comment>
<evidence type="ECO:0000313" key="2">
    <source>
        <dbReference type="EMBL" id="MTV50514.1"/>
    </source>
</evidence>